<feature type="non-terminal residue" evidence="1">
    <location>
        <position position="1"/>
    </location>
</feature>
<accession>A0A3P6TN08</accession>
<sequence>MKFPKQKKKPKPNSEGCNIQSNNTLLFHNRTTLKFLRHNIWFPLMSVMRKRTDIRQRMMVRGTNYQRNQMLGASLSVIELEMSSQFSVIEIPSL</sequence>
<organism evidence="1 2">
    <name type="scientific">Litomosoides sigmodontis</name>
    <name type="common">Filarial nematode worm</name>
    <dbReference type="NCBI Taxonomy" id="42156"/>
    <lineage>
        <taxon>Eukaryota</taxon>
        <taxon>Metazoa</taxon>
        <taxon>Ecdysozoa</taxon>
        <taxon>Nematoda</taxon>
        <taxon>Chromadorea</taxon>
        <taxon>Rhabditida</taxon>
        <taxon>Spirurina</taxon>
        <taxon>Spiruromorpha</taxon>
        <taxon>Filarioidea</taxon>
        <taxon>Onchocercidae</taxon>
        <taxon>Litomosoides</taxon>
    </lineage>
</organism>
<feature type="non-terminal residue" evidence="1">
    <location>
        <position position="94"/>
    </location>
</feature>
<reference evidence="1 2" key="1">
    <citation type="submission" date="2018-08" db="EMBL/GenBank/DDBJ databases">
        <authorList>
            <person name="Laetsch R D."/>
            <person name="Stevens L."/>
            <person name="Kumar S."/>
            <person name="Blaxter L. M."/>
        </authorList>
    </citation>
    <scope>NUCLEOTIDE SEQUENCE [LARGE SCALE GENOMIC DNA]</scope>
</reference>
<evidence type="ECO:0000313" key="2">
    <source>
        <dbReference type="Proteomes" id="UP000277928"/>
    </source>
</evidence>
<gene>
    <name evidence="1" type="ORF">NLS_LOCUS7703</name>
</gene>
<dbReference type="AlphaFoldDB" id="A0A3P6TN08"/>
<keyword evidence="2" id="KW-1185">Reference proteome</keyword>
<name>A0A3P6TN08_LITSI</name>
<dbReference type="EMBL" id="UYRX01000839">
    <property type="protein sequence ID" value="VDK86597.1"/>
    <property type="molecule type" value="Genomic_DNA"/>
</dbReference>
<proteinExistence type="predicted"/>
<evidence type="ECO:0000313" key="1">
    <source>
        <dbReference type="EMBL" id="VDK86597.1"/>
    </source>
</evidence>
<dbReference type="Proteomes" id="UP000277928">
    <property type="component" value="Unassembled WGS sequence"/>
</dbReference>
<protein>
    <submittedName>
        <fullName evidence="1">Uncharacterized protein</fullName>
    </submittedName>
</protein>